<dbReference type="UniPathway" id="UPA00378"/>
<evidence type="ECO:0000256" key="3">
    <source>
        <dbReference type="ARBA" id="ARBA00007222"/>
    </source>
</evidence>
<dbReference type="Pfam" id="PF02366">
    <property type="entry name" value="PMT"/>
    <property type="match status" value="1"/>
</dbReference>
<dbReference type="EMBL" id="AL358781">
    <property type="status" value="NOT_ANNOTATED_CDS"/>
    <property type="molecule type" value="Genomic_DNA"/>
</dbReference>
<keyword evidence="7 9" id="KW-1133">Transmembrane helix</keyword>
<keyword evidence="12" id="KW-1185">Reference proteome</keyword>
<evidence type="ECO:0000313" key="11">
    <source>
        <dbReference type="Ensembl" id="ENSP00000503488.1"/>
    </source>
</evidence>
<evidence type="ECO:0000256" key="1">
    <source>
        <dbReference type="ARBA" id="ARBA00004127"/>
    </source>
</evidence>
<evidence type="ECO:0000256" key="7">
    <source>
        <dbReference type="ARBA" id="ARBA00022989"/>
    </source>
</evidence>
<gene>
    <name evidence="11" type="primary">POMT1</name>
</gene>
<evidence type="ECO:0000256" key="6">
    <source>
        <dbReference type="ARBA" id="ARBA00022692"/>
    </source>
</evidence>
<dbReference type="Ensembl" id="ENST00000677853.1">
    <property type="protein sequence ID" value="ENSP00000503488.1"/>
    <property type="gene ID" value="ENSG00000130714.19"/>
</dbReference>
<dbReference type="Proteomes" id="UP000005640">
    <property type="component" value="Chromosome 9"/>
</dbReference>
<dbReference type="GeneTree" id="ENSGT00940000158049"/>
<protein>
    <submittedName>
        <fullName evidence="11">Protein O-mannosyltransferase 1</fullName>
    </submittedName>
</protein>
<sequence length="190" mass="20822">MKQIFFLDDSGPPFGHMVLALGGYLGGFDGNFLWNRIGAEYSSNVPVWSLRLLPALAGALSVPMAYQIVLELHFSHCAAMGAALLMLIENALITQSRLMLLESVLIFFNLLAVLSYLKFFNCQKHSLPLWAPRPNHVQCLPGQLRGRTSSDHSGSATGGGLWVPGHSEERLWETCALLASFPPGHLPHDI</sequence>
<dbReference type="GO" id="GO:0012505">
    <property type="term" value="C:endomembrane system"/>
    <property type="evidence" value="ECO:0007669"/>
    <property type="project" value="UniProtKB-SubCell"/>
</dbReference>
<evidence type="ECO:0000256" key="5">
    <source>
        <dbReference type="ARBA" id="ARBA00022679"/>
    </source>
</evidence>
<organism evidence="11 12">
    <name type="scientific">Homo sapiens</name>
    <name type="common">Human</name>
    <dbReference type="NCBI Taxonomy" id="9606"/>
    <lineage>
        <taxon>Eukaryota</taxon>
        <taxon>Metazoa</taxon>
        <taxon>Chordata</taxon>
        <taxon>Craniata</taxon>
        <taxon>Vertebrata</taxon>
        <taxon>Euteleostomi</taxon>
        <taxon>Mammalia</taxon>
        <taxon>Eutheria</taxon>
        <taxon>Euarchontoglires</taxon>
        <taxon>Primates</taxon>
        <taxon>Haplorrhini</taxon>
        <taxon>Catarrhini</taxon>
        <taxon>Hominidae</taxon>
        <taxon>Homo</taxon>
    </lineage>
</organism>
<dbReference type="Ensembl" id="ENST00000677853.1">
    <property type="protein sequence ID" value="ENSP00000503488.1"/>
    <property type="gene ID" value="ENSG00000130714.20"/>
</dbReference>
<evidence type="ECO:0007829" key="13">
    <source>
        <dbReference type="PeptideAtlas" id="A0A7I2V3L5"/>
    </source>
</evidence>
<keyword evidence="13 14" id="KW-1267">Proteomics identification</keyword>
<evidence type="ECO:0000256" key="4">
    <source>
        <dbReference type="ARBA" id="ARBA00022676"/>
    </source>
</evidence>
<evidence type="ECO:0000256" key="2">
    <source>
        <dbReference type="ARBA" id="ARBA00004922"/>
    </source>
</evidence>
<keyword evidence="5" id="KW-0808">Transferase</keyword>
<feature type="domain" description="ArnT-like N-terminal" evidence="10">
    <location>
        <begin position="1"/>
        <end position="126"/>
    </location>
</feature>
<comment type="pathway">
    <text evidence="2">Protein modification; protein glycosylation.</text>
</comment>
<name>A0A7I2V3L5_HUMAN</name>
<evidence type="ECO:0000256" key="8">
    <source>
        <dbReference type="ARBA" id="ARBA00023136"/>
    </source>
</evidence>
<reference evidence="11" key="5">
    <citation type="submission" date="2025-09" db="UniProtKB">
        <authorList>
            <consortium name="Ensembl"/>
        </authorList>
    </citation>
    <scope>IDENTIFICATION</scope>
</reference>
<proteinExistence type="evidence at protein level"/>
<reference evidence="11 12" key="1">
    <citation type="journal article" date="2001" name="Nature">
        <title>Initial sequencing and analysis of the human genome.</title>
        <authorList>
            <consortium name="International Human Genome Sequencing Consortium"/>
            <person name="Lander E.S."/>
            <person name="Linton L.M."/>
            <person name="Birren B."/>
            <person name="Nusbaum C."/>
            <person name="Zody M.C."/>
            <person name="Baldwin J."/>
            <person name="Devon K."/>
            <person name="Dewar K."/>
            <person name="Doyle M."/>
            <person name="FitzHugh W."/>
            <person name="Funke R."/>
            <person name="Gage D."/>
            <person name="Harris K."/>
            <person name="Heaford A."/>
            <person name="Howland J."/>
            <person name="Kann L."/>
            <person name="Lehoczky J."/>
            <person name="LeVine R."/>
            <person name="McEwan P."/>
            <person name="McKernan K."/>
            <person name="Meldrim J."/>
            <person name="Mesirov J.P."/>
            <person name="Miranda C."/>
            <person name="Morris W."/>
            <person name="Naylor J."/>
            <person name="Raymond C."/>
            <person name="Rosetti M."/>
            <person name="Santos R."/>
            <person name="Sheridan A."/>
            <person name="Sougnez C."/>
            <person name="Stange-Thomann N."/>
            <person name="Stojanovic N."/>
            <person name="Subramanian A."/>
            <person name="Wyman D."/>
            <person name="Rogers J."/>
            <person name="Sulston J."/>
            <person name="Ainscough R."/>
            <person name="Beck S."/>
            <person name="Bentley D."/>
            <person name="Burton J."/>
            <person name="Clee C."/>
            <person name="Carter N."/>
            <person name="Coulson A."/>
            <person name="Deadman R."/>
            <person name="Deloukas P."/>
            <person name="Dunham A."/>
            <person name="Dunham I."/>
            <person name="Durbin R."/>
            <person name="French L."/>
            <person name="Grafham D."/>
            <person name="Gregory S."/>
            <person name="Hubbard T."/>
            <person name="Humphray S."/>
            <person name="Hunt A."/>
            <person name="Jones M."/>
            <person name="Lloyd C."/>
            <person name="McMurray A."/>
            <person name="Matthews L."/>
            <person name="Mercer S."/>
            <person name="Milne S."/>
            <person name="Mullikin J.C."/>
            <person name="Mungall A."/>
            <person name="Plumb R."/>
            <person name="Ross M."/>
            <person name="Shownkeen R."/>
            <person name="Sims S."/>
            <person name="Waterston R.H."/>
            <person name="Wilson R.K."/>
            <person name="Hillier L.W."/>
            <person name="McPherson J.D."/>
            <person name="Marra M.A."/>
            <person name="Mardis E.R."/>
            <person name="Fulton L.A."/>
            <person name="Chinwalla A.T."/>
            <person name="Pepin K.H."/>
            <person name="Gish W.R."/>
            <person name="Chissoe S.L."/>
            <person name="Wendl M.C."/>
            <person name="Delehaunty K.D."/>
            <person name="Miner T.L."/>
            <person name="Delehaunty A."/>
            <person name="Kramer J.B."/>
            <person name="Cook L.L."/>
            <person name="Fulton R.S."/>
            <person name="Johnson D.L."/>
            <person name="Minx P.J."/>
            <person name="Clifton S.W."/>
            <person name="Hawkins T."/>
            <person name="Branscomb E."/>
            <person name="Predki P."/>
            <person name="Richardson P."/>
            <person name="Wenning S."/>
            <person name="Slezak T."/>
            <person name="Doggett N."/>
            <person name="Cheng J.F."/>
            <person name="Olsen A."/>
            <person name="Lucas S."/>
            <person name="Elkin C."/>
            <person name="Uberbacher E."/>
            <person name="Frazier M."/>
            <person name="Gibbs R.A."/>
            <person name="Muzny D.M."/>
            <person name="Scherer S.E."/>
            <person name="Bouck J.B."/>
            <person name="Sodergren E.J."/>
            <person name="Worley K.C."/>
            <person name="Rives C.M."/>
            <person name="Gorrell J.H."/>
            <person name="Metzker M.L."/>
            <person name="Naylor S.L."/>
            <person name="Kucherlapati R.S."/>
            <person name="Nelson D.L."/>
            <person name="Weinstock G.M."/>
            <person name="Sakaki Y."/>
            <person name="Fujiyama A."/>
            <person name="Hattori M."/>
            <person name="Yada T."/>
            <person name="Toyoda A."/>
            <person name="Itoh T."/>
            <person name="Kawagoe C."/>
            <person name="Watanabe H."/>
            <person name="Totoki Y."/>
            <person name="Taylor T."/>
            <person name="Weissenbach J."/>
            <person name="Heilig R."/>
            <person name="Saurin W."/>
            <person name="Artiguenave F."/>
            <person name="Brottier P."/>
            <person name="Bruls T."/>
            <person name="Pelletier E."/>
            <person name="Robert C."/>
            <person name="Wincker P."/>
            <person name="Smith D.R."/>
            <person name="Doucette-Stamm L."/>
            <person name="Rubenfield M."/>
            <person name="Weinstock K."/>
            <person name="Lee H.M."/>
            <person name="Dubois J."/>
            <person name="Rosenthal A."/>
            <person name="Platzer M."/>
            <person name="Nyakatura G."/>
            <person name="Taudien S."/>
            <person name="Rump A."/>
            <person name="Yang H."/>
            <person name="Yu J."/>
            <person name="Wang J."/>
            <person name="Huang G."/>
            <person name="Gu J."/>
            <person name="Hood L."/>
            <person name="Rowen L."/>
            <person name="Madan A."/>
            <person name="Qin S."/>
            <person name="Davis R.W."/>
            <person name="Federspiel N.A."/>
            <person name="Abola A.P."/>
            <person name="Proctor M.J."/>
            <person name="Myers R.M."/>
            <person name="Schmutz J."/>
            <person name="Dickson M."/>
            <person name="Grimwood J."/>
            <person name="Cox D.R."/>
            <person name="Olson M.V."/>
            <person name="Kaul R."/>
            <person name="Raymond C."/>
            <person name="Shimizu N."/>
            <person name="Kawasaki K."/>
            <person name="Minoshima S."/>
            <person name="Evans G.A."/>
            <person name="Athanasiou M."/>
            <person name="Schultz R."/>
            <person name="Roe B.A."/>
            <person name="Chen F."/>
            <person name="Pan H."/>
            <person name="Ramser J."/>
            <person name="Lehrach H."/>
            <person name="Reinhardt R."/>
            <person name="McCombie W.R."/>
            <person name="de la Bastide M."/>
            <person name="Dedhia N."/>
            <person name="Blocker H."/>
            <person name="Hornischer K."/>
            <person name="Nordsiek G."/>
            <person name="Agarwala R."/>
            <person name="Aravind L."/>
            <person name="Bailey J.A."/>
            <person name="Bateman A."/>
            <person name="Batzoglou S."/>
            <person name="Birney E."/>
            <person name="Bork P."/>
            <person name="Brown D.G."/>
            <person name="Burge C.B."/>
            <person name="Cerutti L."/>
            <person name="Chen H.C."/>
            <person name="Church D."/>
            <person name="Clamp M."/>
            <person name="Copley R.R."/>
            <person name="Doerks T."/>
            <person name="Eddy S.R."/>
            <person name="Eichler E.E."/>
            <person name="Furey T.S."/>
            <person name="Galagan J."/>
            <person name="Gilbert J.G."/>
            <person name="Harmon C."/>
            <person name="Hayashizaki Y."/>
            <person name="Haussler D."/>
            <person name="Hermjakob H."/>
            <person name="Hokamp K."/>
            <person name="Jang W."/>
            <person name="Johnson L.S."/>
            <person name="Jones T.A."/>
            <person name="Kasif S."/>
            <person name="Kaspryzk A."/>
            <person name="Kennedy S."/>
            <person name="Kent W.J."/>
            <person name="Kitts P."/>
            <person name="Koonin E.V."/>
            <person name="Korf I."/>
            <person name="Kulp D."/>
            <person name="Lancet D."/>
            <person name="Lowe T.M."/>
            <person name="McLysaght A."/>
            <person name="Mikkelsen T."/>
            <person name="Moran J.V."/>
            <person name="Mulder N."/>
            <person name="Pollara V.J."/>
            <person name="Ponting C.P."/>
            <person name="Schuler G."/>
            <person name="Schultz J."/>
            <person name="Slater G."/>
            <person name="Smit A.F."/>
            <person name="Stupka E."/>
            <person name="Szustakowski J."/>
            <person name="Thierry-Mieg D."/>
            <person name="Thierry-Mieg J."/>
            <person name="Wagner L."/>
            <person name="Wallis J."/>
            <person name="Wheeler R."/>
            <person name="Williams A."/>
            <person name="Wolf Y.I."/>
            <person name="Wolfe K.H."/>
            <person name="Yang S.P."/>
            <person name="Yeh R.F."/>
            <person name="Collins F."/>
            <person name="Guyer M.S."/>
            <person name="Peterson J."/>
            <person name="Felsenfeld A."/>
            <person name="Wetterstrand K.A."/>
            <person name="Patrinos A."/>
            <person name="Morgan M.J."/>
            <person name="de Jong P."/>
            <person name="Catanese J.J."/>
            <person name="Osoegawa K."/>
            <person name="Shizuya H."/>
            <person name="Choi S."/>
            <person name="Chen Y.J."/>
        </authorList>
    </citation>
    <scope>NUCLEOTIDE SEQUENCE [LARGE SCALE GENOMIC DNA]</scope>
</reference>
<dbReference type="SMR" id="A0A7I2V3L5"/>
<accession>A0A7I2V3L5</accession>
<evidence type="ECO:0000256" key="9">
    <source>
        <dbReference type="SAM" id="Phobius"/>
    </source>
</evidence>
<dbReference type="HGNC" id="HGNC:9202">
    <property type="gene designation" value="POMT1"/>
</dbReference>
<reference evidence="11" key="4">
    <citation type="submission" date="2025-08" db="UniProtKB">
        <authorList>
            <consortium name="Ensembl"/>
        </authorList>
    </citation>
    <scope>IDENTIFICATION</scope>
</reference>
<evidence type="ECO:0000259" key="10">
    <source>
        <dbReference type="Pfam" id="PF02366"/>
    </source>
</evidence>
<feature type="transmembrane region" description="Helical" evidence="9">
    <location>
        <begin position="14"/>
        <end position="34"/>
    </location>
</feature>
<keyword evidence="4" id="KW-0328">Glycosyltransferase</keyword>
<evidence type="ECO:0007829" key="14">
    <source>
        <dbReference type="ProteomicsDB" id="A0A7I2V3L5"/>
    </source>
</evidence>
<reference evidence="11 12" key="2">
    <citation type="journal article" date="2004" name="Nature">
        <title>DNA sequence and analysis of human chromosome 9.</title>
        <authorList>
            <person name="Humphray S.J."/>
            <person name="Oliver K."/>
            <person name="Hunt A.R."/>
            <person name="Plumb R.W."/>
            <person name="Loveland J.E."/>
            <person name="Howe K.L."/>
            <person name="Andrews T.D."/>
            <person name="Searle S."/>
            <person name="Hunt S.E."/>
            <person name="Scott C.E."/>
            <person name="Jones M.C."/>
            <person name="Ainscough R."/>
            <person name="Almeida J.P."/>
            <person name="Ambrose K.D."/>
            <person name="Ashwell R.I."/>
            <person name="Babbage A.K."/>
            <person name="Babbage S."/>
            <person name="Bagguley C.L."/>
            <person name="Bailey J."/>
            <person name="Banerjee R."/>
            <person name="Barker D.J."/>
            <person name="Barlow K.F."/>
            <person name="Bates K."/>
            <person name="Beasley H."/>
            <person name="Beasley O."/>
            <person name="Bird C.P."/>
            <person name="Bray-Allen S."/>
            <person name="Brown A.J."/>
            <person name="Brown J.Y."/>
            <person name="Burford D."/>
            <person name="Burrill W."/>
            <person name="Burton J."/>
            <person name="Carder C."/>
            <person name="Carter N.P."/>
            <person name="Chapman J.C."/>
            <person name="Chen Y."/>
            <person name="Clarke G."/>
            <person name="Clark S.Y."/>
            <person name="Clee C.M."/>
            <person name="Clegg S."/>
            <person name="Collier R.E."/>
            <person name="Corby N."/>
            <person name="Crosier M."/>
            <person name="Cummings A.T."/>
            <person name="Davies J."/>
            <person name="Dhami P."/>
            <person name="Dunn M."/>
            <person name="Dutta I."/>
            <person name="Dyer L.W."/>
            <person name="Earthrowl M.E."/>
            <person name="Faulkner L."/>
            <person name="Fleming C.J."/>
            <person name="Frankish A."/>
            <person name="Frankland J.A."/>
            <person name="French L."/>
            <person name="Fricker D.G."/>
            <person name="Garner P."/>
            <person name="Garnett J."/>
            <person name="Ghori J."/>
            <person name="Gilbert J.G."/>
            <person name="Glison C."/>
            <person name="Grafham D.V."/>
            <person name="Gribble S."/>
            <person name="Griffiths C."/>
            <person name="Griffiths-Jones S."/>
            <person name="Grocock R."/>
            <person name="Guy J."/>
            <person name="Hall R.E."/>
            <person name="Hammond S."/>
            <person name="Harley J.L."/>
            <person name="Harrison E.S."/>
            <person name="Hart E.A."/>
            <person name="Heath P.D."/>
            <person name="Henderson C.D."/>
            <person name="Hopkins B.L."/>
            <person name="Howard P.J."/>
            <person name="Howden P.J."/>
            <person name="Huckle E."/>
            <person name="Johnson C."/>
            <person name="Johnson D."/>
            <person name="Joy A.A."/>
            <person name="Kay M."/>
            <person name="Keenan S."/>
            <person name="Kershaw J.K."/>
            <person name="Kimberley A.M."/>
            <person name="King A."/>
            <person name="Knights A."/>
            <person name="Laird G.K."/>
            <person name="Langford C."/>
            <person name="Lawlor S."/>
            <person name="Leongamornlert D.A."/>
            <person name="Leversha M."/>
            <person name="Lloyd C."/>
            <person name="Lloyd D.M."/>
            <person name="Lovell J."/>
            <person name="Martin S."/>
            <person name="Mashreghi-Mohammadi M."/>
            <person name="Matthews L."/>
            <person name="McLaren S."/>
            <person name="McLay K.E."/>
            <person name="McMurray A."/>
            <person name="Milne S."/>
            <person name="Nickerson T."/>
            <person name="Nisbett J."/>
            <person name="Nordsiek G."/>
            <person name="Pearce A.V."/>
            <person name="Peck A.I."/>
            <person name="Porter K.M."/>
            <person name="Pandian R."/>
            <person name="Pelan S."/>
            <person name="Phillimore B."/>
            <person name="Povey S."/>
            <person name="Ramsey Y."/>
            <person name="Rand V."/>
            <person name="Scharfe M."/>
            <person name="Sehra H.K."/>
            <person name="Shownkeen R."/>
            <person name="Sims S.K."/>
            <person name="Skuce C.D."/>
            <person name="Smith M."/>
            <person name="Steward C.A."/>
            <person name="Swarbreck D."/>
            <person name="Sycamore N."/>
            <person name="Tester J."/>
            <person name="Thorpe A."/>
            <person name="Tracey A."/>
            <person name="Tromans A."/>
            <person name="Thomas D.W."/>
            <person name="Wall M."/>
            <person name="Wallis J.M."/>
            <person name="West A.P."/>
            <person name="Whitehead S.L."/>
            <person name="Willey D.L."/>
            <person name="Williams S.A."/>
            <person name="Wilming L."/>
            <person name="Wray P.W."/>
            <person name="Young L."/>
            <person name="Ashurst J.L."/>
            <person name="Coulson A."/>
            <person name="Blocker H."/>
            <person name="Durbin R."/>
            <person name="Sulston J.E."/>
            <person name="Hubbard T."/>
            <person name="Jackson M.J."/>
            <person name="Bentley D.R."/>
            <person name="Beck S."/>
            <person name="Rogers J."/>
            <person name="Dunham I."/>
        </authorList>
    </citation>
    <scope>NUCLEOTIDE SEQUENCE [LARGE SCALE GENOMIC DNA]</scope>
</reference>
<dbReference type="GO" id="GO:0016020">
    <property type="term" value="C:membrane"/>
    <property type="evidence" value="ECO:0007669"/>
    <property type="project" value="InterPro"/>
</dbReference>
<feature type="transmembrane region" description="Helical" evidence="9">
    <location>
        <begin position="46"/>
        <end position="66"/>
    </location>
</feature>
<dbReference type="InterPro" id="IPR027005">
    <property type="entry name" value="PMT-like"/>
</dbReference>
<comment type="similarity">
    <text evidence="3">Belongs to the glycosyltransferase 39 family.</text>
</comment>
<dbReference type="GO" id="GO:0000030">
    <property type="term" value="F:mannosyltransferase activity"/>
    <property type="evidence" value="ECO:0007669"/>
    <property type="project" value="InterPro"/>
</dbReference>
<dbReference type="OpenTargets" id="ENSG00000130714"/>
<keyword evidence="6 9" id="KW-0812">Transmembrane</keyword>
<dbReference type="InterPro" id="IPR003342">
    <property type="entry name" value="ArnT-like_N"/>
</dbReference>
<reference evidence="11 12" key="3">
    <citation type="journal article" date="2004" name="Nature">
        <title>Finishing the euchromatic sequence of the human genome.</title>
        <authorList>
            <consortium name="International Human Genome Sequencing Consortium"/>
        </authorList>
    </citation>
    <scope>NUCLEOTIDE SEQUENCE [LARGE SCALE GENOMIC DNA]</scope>
</reference>
<dbReference type="PANTHER" id="PTHR10050:SF51">
    <property type="entry name" value="PROTEIN O-MANNOSYL-TRANSFERASE 1"/>
    <property type="match status" value="1"/>
</dbReference>
<dbReference type="Bgee" id="ENSG00000130714">
    <property type="expression patterns" value="Expressed in right hemisphere of cerebellum and 178 other cell types or tissues"/>
</dbReference>
<feature type="transmembrane region" description="Helical" evidence="9">
    <location>
        <begin position="99"/>
        <end position="117"/>
    </location>
</feature>
<keyword evidence="8 9" id="KW-0472">Membrane</keyword>
<comment type="subcellular location">
    <subcellularLocation>
        <location evidence="1">Endomembrane system</location>
        <topology evidence="1">Multi-pass membrane protein</topology>
    </subcellularLocation>
</comment>
<dbReference type="OrthoDB" id="292747at2759"/>
<dbReference type="GO" id="GO:0006493">
    <property type="term" value="P:protein O-linked glycosylation"/>
    <property type="evidence" value="ECO:0007669"/>
    <property type="project" value="InterPro"/>
</dbReference>
<evidence type="ECO:0000313" key="12">
    <source>
        <dbReference type="Proteomes" id="UP000005640"/>
    </source>
</evidence>
<dbReference type="PANTHER" id="PTHR10050">
    <property type="entry name" value="DOLICHYL-PHOSPHATE-MANNOSE--PROTEIN MANNOSYLTRANSFERASE"/>
    <property type="match status" value="1"/>
</dbReference>
<dbReference type="AlphaFoldDB" id="A0A7I2V3L5"/>